<accession>A0A1M7TGA0</accession>
<gene>
    <name evidence="1" type="ORF">SAMN05660350_01692</name>
</gene>
<dbReference type="Proteomes" id="UP000184428">
    <property type="component" value="Unassembled WGS sequence"/>
</dbReference>
<organism evidence="1 2">
    <name type="scientific">Geodermatophilus obscurus</name>
    <dbReference type="NCBI Taxonomy" id="1861"/>
    <lineage>
        <taxon>Bacteria</taxon>
        <taxon>Bacillati</taxon>
        <taxon>Actinomycetota</taxon>
        <taxon>Actinomycetes</taxon>
        <taxon>Geodermatophilales</taxon>
        <taxon>Geodermatophilaceae</taxon>
        <taxon>Geodermatophilus</taxon>
    </lineage>
</organism>
<evidence type="ECO:0008006" key="3">
    <source>
        <dbReference type="Google" id="ProtNLM"/>
    </source>
</evidence>
<dbReference type="AlphaFoldDB" id="A0A1M7TGA0"/>
<evidence type="ECO:0000313" key="1">
    <source>
        <dbReference type="EMBL" id="SHN69673.1"/>
    </source>
</evidence>
<evidence type="ECO:0000313" key="2">
    <source>
        <dbReference type="Proteomes" id="UP000184428"/>
    </source>
</evidence>
<dbReference type="RefSeq" id="WP_072916306.1">
    <property type="nucleotide sequence ID" value="NZ_FRDM01000006.1"/>
</dbReference>
<protein>
    <recommendedName>
        <fullName evidence="3">Antibiotic biosynthesis monooxygenase</fullName>
    </recommendedName>
</protein>
<proteinExistence type="predicted"/>
<reference evidence="1 2" key="1">
    <citation type="submission" date="2016-12" db="EMBL/GenBank/DDBJ databases">
        <authorList>
            <person name="Song W.-J."/>
            <person name="Kurnit D.M."/>
        </authorList>
    </citation>
    <scope>NUCLEOTIDE SEQUENCE [LARGE SCALE GENOMIC DNA]</scope>
    <source>
        <strain evidence="1 2">DSM 43162</strain>
    </source>
</reference>
<dbReference type="OrthoDB" id="1550900at2"/>
<sequence length="126" mass="13240">MTMFIVHLRWDGVGPDEYAKITEHVLTGTALADGCLARRLRHDGRTLLDVEVWQDAGQAGRALSDLSETVRLAGVPGAAQQAIFSMPDAFAVAYVQSAKAAATTPAPRVPDTVPDPSTLLAGAVDA</sequence>
<name>A0A1M7TGA0_9ACTN</name>
<dbReference type="EMBL" id="FRDM01000006">
    <property type="protein sequence ID" value="SHN69673.1"/>
    <property type="molecule type" value="Genomic_DNA"/>
</dbReference>